<organism evidence="2 3">
    <name type="scientific">Pseudomonas frederiksbergensis</name>
    <dbReference type="NCBI Taxonomy" id="104087"/>
    <lineage>
        <taxon>Bacteria</taxon>
        <taxon>Pseudomonadati</taxon>
        <taxon>Pseudomonadota</taxon>
        <taxon>Gammaproteobacteria</taxon>
        <taxon>Pseudomonadales</taxon>
        <taxon>Pseudomonadaceae</taxon>
        <taxon>Pseudomonas</taxon>
    </lineage>
</organism>
<dbReference type="InterPro" id="IPR036188">
    <property type="entry name" value="FAD/NAD-bd_sf"/>
</dbReference>
<dbReference type="OrthoDB" id="6309046at2"/>
<dbReference type="Proteomes" id="UP000182567">
    <property type="component" value="Chromosome"/>
</dbReference>
<dbReference type="RefSeq" id="WP_071553464.1">
    <property type="nucleotide sequence ID" value="NZ_CP017886.1"/>
</dbReference>
<dbReference type="InterPro" id="IPR052189">
    <property type="entry name" value="L-asp_N-monooxygenase_NS-form"/>
</dbReference>
<dbReference type="GeneID" id="46910305"/>
<accession>A0A1J0EP00</accession>
<dbReference type="Pfam" id="PF13454">
    <property type="entry name" value="NAD_binding_9"/>
    <property type="match status" value="1"/>
</dbReference>
<feature type="domain" description="FAD-dependent urate hydroxylase HpyO/Asp monooxygenase CreE-like FAD/NAD(P)-binding" evidence="1">
    <location>
        <begin position="9"/>
        <end position="174"/>
    </location>
</feature>
<name>A0A1J0EP00_9PSED</name>
<dbReference type="PANTHER" id="PTHR40254">
    <property type="entry name" value="BLR0577 PROTEIN"/>
    <property type="match status" value="1"/>
</dbReference>
<reference evidence="3" key="1">
    <citation type="submission" date="2016-10" db="EMBL/GenBank/DDBJ databases">
        <title>Pseudomonas frederiksbergensis ERGS4:02 complete genome.</title>
        <authorList>
            <person name="Kumar R."/>
            <person name="Acharya V."/>
            <person name="Singh D."/>
        </authorList>
    </citation>
    <scope>NUCLEOTIDE SEQUENCE [LARGE SCALE GENOMIC DNA]</scope>
    <source>
        <strain evidence="3">ERGS4:02</strain>
    </source>
</reference>
<dbReference type="EMBL" id="CP017886">
    <property type="protein sequence ID" value="APC17659.1"/>
    <property type="molecule type" value="Genomic_DNA"/>
</dbReference>
<evidence type="ECO:0000313" key="2">
    <source>
        <dbReference type="EMBL" id="APC17659.1"/>
    </source>
</evidence>
<protein>
    <recommendedName>
        <fullName evidence="1">FAD-dependent urate hydroxylase HpyO/Asp monooxygenase CreE-like FAD/NAD(P)-binding domain-containing protein</fullName>
    </recommendedName>
</protein>
<dbReference type="SUPFAM" id="SSF51905">
    <property type="entry name" value="FAD/NAD(P)-binding domain"/>
    <property type="match status" value="1"/>
</dbReference>
<dbReference type="AlphaFoldDB" id="A0A1J0EP00"/>
<proteinExistence type="predicted"/>
<evidence type="ECO:0000259" key="1">
    <source>
        <dbReference type="Pfam" id="PF13454"/>
    </source>
</evidence>
<dbReference type="Gene3D" id="3.50.50.60">
    <property type="entry name" value="FAD/NAD(P)-binding domain"/>
    <property type="match status" value="1"/>
</dbReference>
<evidence type="ECO:0000313" key="3">
    <source>
        <dbReference type="Proteomes" id="UP000182567"/>
    </source>
</evidence>
<dbReference type="InterPro" id="IPR038732">
    <property type="entry name" value="HpyO/CreE_NAD-binding"/>
</dbReference>
<gene>
    <name evidence="2" type="ORF">BLL42_18700</name>
</gene>
<dbReference type="PANTHER" id="PTHR40254:SF1">
    <property type="entry name" value="BLR0577 PROTEIN"/>
    <property type="match status" value="1"/>
</dbReference>
<sequence length="639" mass="70809">MQQATLAIAIIGMGPRGLNVLERITAYACDQKNHKNIAVHLIDPGVPGEGIHHSAQPDYLQLNTVASQITLFMDPTVVDAGPSIEGPSLYEWAVGNWKHPLPLGPNTYLPRSAFGEYLNWVFTFLIARLEQHCEVHLHTCTASDIEQTATQSFVIQTTNGKTINADYLFLTTGHSENHPDAQDIERRAFVATHRFNNANLRYVVTGPLPIHKQLDEIAPDASVAIEGMGLTAIDAITALTVGRGGRFARDENGKLNYQPSGAEPSLALFSRSGIPFAARAVNQKGVSGQYQARFLTREQINQWKRTHKPGELDFHGHIFPLILRDMAHAYYLSYATRLHGSSFAELLDSTLVHLDKPAAENVLRQCCPQIPQFSWDKLANPISRNALASKEHFHQWLTDYLEQDLAEAQEGNCENPIKAACDVLRDIRDNLRRVVDFGALSAASHKRFMNEFVPVMNRLAVGPPLQRTEEMLALMRAGYLTVSFGPETRVHMDGTSYSFAIKSASLPDHEFRADVLIRARVPKSSPNQDKSPLLYRLLEKGLVRPFTNQGMEVSGIDVDEGLHIIPLNGKPLSNAWALGTLCEGAKFYTYIVARPFVNSTALVDAGRSVGELFRQINAQQMTKRPTASVADSSRSLVHL</sequence>